<dbReference type="EMBL" id="VRSV01000002">
    <property type="protein sequence ID" value="TXK09321.1"/>
    <property type="molecule type" value="Genomic_DNA"/>
</dbReference>
<sequence>MDVLSFLQLPPQHLSDGIGTLRDIWTDGGAGASLRWLLRLVELRSPHGKIYAPAGTEQLIIGISGPQVRIGSGRGVPLRRDKALGQDAPLIEMHRPVDRPGGTSRLLVLAFDPRVVSARATFDDLDGDRAVEAGTEAIVVLKGHVEHDGKRLDPQSVSILRAPVTDALHAEGARILTLRFTDVREIVRG</sequence>
<gene>
    <name evidence="1" type="ORF">FVP77_10245</name>
</gene>
<evidence type="ECO:0000313" key="1">
    <source>
        <dbReference type="EMBL" id="TXK09321.1"/>
    </source>
</evidence>
<evidence type="ECO:0000313" key="2">
    <source>
        <dbReference type="Proteomes" id="UP000321034"/>
    </source>
</evidence>
<organism evidence="1 2">
    <name type="scientific">Microbacterium hatanonis</name>
    <dbReference type="NCBI Taxonomy" id="404366"/>
    <lineage>
        <taxon>Bacteria</taxon>
        <taxon>Bacillati</taxon>
        <taxon>Actinomycetota</taxon>
        <taxon>Actinomycetes</taxon>
        <taxon>Micrococcales</taxon>
        <taxon>Microbacteriaceae</taxon>
        <taxon>Microbacterium</taxon>
    </lineage>
</organism>
<protein>
    <recommendedName>
        <fullName evidence="3">HutD family protein</fullName>
    </recommendedName>
</protein>
<keyword evidence="2" id="KW-1185">Reference proteome</keyword>
<dbReference type="RefSeq" id="WP_147894543.1">
    <property type="nucleotide sequence ID" value="NZ_BAAANR010000001.1"/>
</dbReference>
<proteinExistence type="predicted"/>
<reference evidence="1 2" key="1">
    <citation type="submission" date="2019-08" db="EMBL/GenBank/DDBJ databases">
        <authorList>
            <person name="Dong K."/>
        </authorList>
    </citation>
    <scope>NUCLEOTIDE SEQUENCE [LARGE SCALE GENOMIC DNA]</scope>
    <source>
        <strain evidence="1 2">JCM14558</strain>
    </source>
</reference>
<comment type="caution">
    <text evidence="1">The sequence shown here is derived from an EMBL/GenBank/DDBJ whole genome shotgun (WGS) entry which is preliminary data.</text>
</comment>
<name>A0A5C8HW99_9MICO</name>
<accession>A0A5C8HW99</accession>
<dbReference type="OrthoDB" id="5059002at2"/>
<evidence type="ECO:0008006" key="3">
    <source>
        <dbReference type="Google" id="ProtNLM"/>
    </source>
</evidence>
<dbReference type="AlphaFoldDB" id="A0A5C8HW99"/>
<dbReference type="Proteomes" id="UP000321034">
    <property type="component" value="Unassembled WGS sequence"/>
</dbReference>